<evidence type="ECO:0000256" key="19">
    <source>
        <dbReference type="SAM" id="MobiDB-lite"/>
    </source>
</evidence>
<keyword evidence="16" id="KW-1207">Sterol metabolism</keyword>
<dbReference type="Gene3D" id="1.20.990.10">
    <property type="entry name" value="NADPH-cytochrome p450 Reductase, Chain A, domain 3"/>
    <property type="match status" value="1"/>
</dbReference>
<evidence type="ECO:0000256" key="16">
    <source>
        <dbReference type="ARBA" id="ARBA00023166"/>
    </source>
</evidence>
<dbReference type="Pfam" id="PF00667">
    <property type="entry name" value="FAD_binding_1"/>
    <property type="match status" value="1"/>
</dbReference>
<dbReference type="InterPro" id="IPR017927">
    <property type="entry name" value="FAD-bd_FR_type"/>
</dbReference>
<evidence type="ECO:0000256" key="2">
    <source>
        <dbReference type="ARBA" id="ARBA00001974"/>
    </source>
</evidence>
<gene>
    <name evidence="23" type="ORF">TPAR_01616</name>
</gene>
<dbReference type="InterPro" id="IPR017938">
    <property type="entry name" value="Riboflavin_synthase-like_b-brl"/>
</dbReference>
<comment type="cofactor">
    <cofactor evidence="1">
        <name>FMN</name>
        <dbReference type="ChEBI" id="CHEBI:58210"/>
    </cofactor>
</comment>
<dbReference type="InterPro" id="IPR001094">
    <property type="entry name" value="Flavdoxin-like"/>
</dbReference>
<dbReference type="PIRSF" id="PIRSF000208">
    <property type="entry name" value="P450R"/>
    <property type="match status" value="1"/>
</dbReference>
<keyword evidence="12 18" id="KW-0560">Oxidoreductase</keyword>
<dbReference type="InterPro" id="IPR039261">
    <property type="entry name" value="FNR_nucleotide-bd"/>
</dbReference>
<keyword evidence="3" id="KW-0444">Lipid biosynthesis</keyword>
<keyword evidence="24" id="KW-1185">Reference proteome</keyword>
<dbReference type="AlphaFoldDB" id="A0A2S4L6Z9"/>
<dbReference type="EC" id="1.6.2.4" evidence="18"/>
<keyword evidence="5" id="KW-0288">FMN</keyword>
<feature type="domain" description="Flavodoxin-like" evidence="21">
    <location>
        <begin position="89"/>
        <end position="241"/>
    </location>
</feature>
<feature type="transmembrane region" description="Helical" evidence="20">
    <location>
        <begin position="31"/>
        <end position="49"/>
    </location>
</feature>
<evidence type="ECO:0000256" key="14">
    <source>
        <dbReference type="ARBA" id="ARBA00023098"/>
    </source>
</evidence>
<evidence type="ECO:0000256" key="11">
    <source>
        <dbReference type="ARBA" id="ARBA00022989"/>
    </source>
</evidence>
<evidence type="ECO:0000256" key="9">
    <source>
        <dbReference type="ARBA" id="ARBA00022857"/>
    </source>
</evidence>
<evidence type="ECO:0000256" key="6">
    <source>
        <dbReference type="ARBA" id="ARBA00022692"/>
    </source>
</evidence>
<evidence type="ECO:0000256" key="15">
    <source>
        <dbReference type="ARBA" id="ARBA00023136"/>
    </source>
</evidence>
<dbReference type="SUPFAM" id="SSF52218">
    <property type="entry name" value="Flavoproteins"/>
    <property type="match status" value="1"/>
</dbReference>
<dbReference type="EMBL" id="PKSG01000164">
    <property type="protein sequence ID" value="POR38187.1"/>
    <property type="molecule type" value="Genomic_DNA"/>
</dbReference>
<evidence type="ECO:0000259" key="21">
    <source>
        <dbReference type="PROSITE" id="PS50902"/>
    </source>
</evidence>
<dbReference type="GO" id="GO:0005829">
    <property type="term" value="C:cytosol"/>
    <property type="evidence" value="ECO:0007669"/>
    <property type="project" value="TreeGrafter"/>
</dbReference>
<dbReference type="SUPFAM" id="SSF63380">
    <property type="entry name" value="Riboflavin synthase domain-like"/>
    <property type="match status" value="1"/>
</dbReference>
<dbReference type="OrthoDB" id="1856718at2759"/>
<comment type="similarity">
    <text evidence="18">In the C-terminal section; belongs to the flavoprotein pyridine nucleotide cytochrome reductase family.</text>
</comment>
<feature type="domain" description="FAD-binding FR-type" evidence="22">
    <location>
        <begin position="275"/>
        <end position="531"/>
    </location>
</feature>
<sequence>MEINRSSPKMPDFGPESLAGASMEEQNTESMSALILAAVAVSTAAYLWGGKLLSLGSLKLGSRFLNDSKSTGGGSNCIVRHMEENDRNCVVFFGSQTGNSQDMAEKLAREGQARFGLDTMLADLDEYDYEGLSDFPADKLAIFVMSSYGDGEPTDNAQRFYDFITDENCPFDADQNTALEKMRYAALGLGNSNYAHYNAVIRNVNKAMQAMGAQPLGPTGEIDDSLGDMEEEFLAWKEEMWAVVSQAMHLEEREVVFEPSCKVSETASTQLSSEASPHSASEVSIAPLSKTYGLFTNSQRDCVHIELDLKNTNLSYETGDHLGVYPSNPDIEVDRFLRAFGLQEKRDIVIDIQPTDGSKPTVPSPTTYDAVVRHHLEICGPVSRQLLSILAGFVTDERHKVTLTSLGRDKDAFFEATTHRYYNLAGFIEELFPENPVLPIPLEVLLDSVPKLRPRYYSISSSSLVQRGTLAITAVVECYPIPNTARFFHGVATNYLLDLALRLGGVGLETTTRRVSYSTPGLGPGSSPTLPVAVRKSNFRLANDLSHVIMIGCGTGVAPFRAFVQERAAMMQAGQAVGNMTLFYGCRKEAEDFLYRGEWKGYQEILGDKFKMHVAFSRQTEKKVYVQDLLEQEAQTIYQALRNNGHVYVCGDATMGRGVSKTLCNILSITSHMSLADSEAWLEDMRSSHKYQVFTSNLLHCRHTPF</sequence>
<evidence type="ECO:0000256" key="3">
    <source>
        <dbReference type="ARBA" id="ARBA00022516"/>
    </source>
</evidence>
<keyword evidence="8" id="KW-0274">FAD</keyword>
<dbReference type="FunFam" id="3.40.50.80:FF:000001">
    <property type="entry name" value="NADPH--cytochrome P450 reductase 1"/>
    <property type="match status" value="1"/>
</dbReference>
<proteinExistence type="inferred from homology"/>
<evidence type="ECO:0000256" key="12">
    <source>
        <dbReference type="ARBA" id="ARBA00023002"/>
    </source>
</evidence>
<dbReference type="InterPro" id="IPR023173">
    <property type="entry name" value="NADPH_Cyt_P450_Rdtase_alpha"/>
</dbReference>
<dbReference type="PANTHER" id="PTHR19384">
    <property type="entry name" value="NITRIC OXIDE SYNTHASE-RELATED"/>
    <property type="match status" value="1"/>
</dbReference>
<evidence type="ECO:0000256" key="7">
    <source>
        <dbReference type="ARBA" id="ARBA00022824"/>
    </source>
</evidence>
<dbReference type="PRINTS" id="PR00369">
    <property type="entry name" value="FLAVODOXIN"/>
</dbReference>
<organism evidence="23 24">
    <name type="scientific">Tolypocladium paradoxum</name>
    <dbReference type="NCBI Taxonomy" id="94208"/>
    <lineage>
        <taxon>Eukaryota</taxon>
        <taxon>Fungi</taxon>
        <taxon>Dikarya</taxon>
        <taxon>Ascomycota</taxon>
        <taxon>Pezizomycotina</taxon>
        <taxon>Sordariomycetes</taxon>
        <taxon>Hypocreomycetidae</taxon>
        <taxon>Hypocreales</taxon>
        <taxon>Ophiocordycipitaceae</taxon>
        <taxon>Tolypocladium</taxon>
    </lineage>
</organism>
<dbReference type="GO" id="GO:0016126">
    <property type="term" value="P:sterol biosynthetic process"/>
    <property type="evidence" value="ECO:0007669"/>
    <property type="project" value="UniProtKB-KW"/>
</dbReference>
<dbReference type="PANTHER" id="PTHR19384:SF17">
    <property type="entry name" value="NADPH--CYTOCHROME P450 REDUCTASE"/>
    <property type="match status" value="1"/>
</dbReference>
<evidence type="ECO:0000256" key="5">
    <source>
        <dbReference type="ARBA" id="ARBA00022643"/>
    </source>
</evidence>
<dbReference type="GO" id="GO:0005789">
    <property type="term" value="C:endoplasmic reticulum membrane"/>
    <property type="evidence" value="ECO:0007669"/>
    <property type="project" value="UniProtKB-SubCell"/>
</dbReference>
<comment type="function">
    <text evidence="18">This enzyme is required for electron transfer from NADP to cytochrome P450.</text>
</comment>
<keyword evidence="15 18" id="KW-0472">Membrane</keyword>
<evidence type="ECO:0000256" key="8">
    <source>
        <dbReference type="ARBA" id="ARBA00022827"/>
    </source>
</evidence>
<dbReference type="InterPro" id="IPR003097">
    <property type="entry name" value="CysJ-like_FAD-binding"/>
</dbReference>
<dbReference type="GO" id="GO:0010181">
    <property type="term" value="F:FMN binding"/>
    <property type="evidence" value="ECO:0007669"/>
    <property type="project" value="InterPro"/>
</dbReference>
<keyword evidence="4" id="KW-0285">Flavoprotein</keyword>
<evidence type="ECO:0000259" key="22">
    <source>
        <dbReference type="PROSITE" id="PS51384"/>
    </source>
</evidence>
<evidence type="ECO:0000256" key="10">
    <source>
        <dbReference type="ARBA" id="ARBA00022955"/>
    </source>
</evidence>
<evidence type="ECO:0000256" key="1">
    <source>
        <dbReference type="ARBA" id="ARBA00001917"/>
    </source>
</evidence>
<protein>
    <recommendedName>
        <fullName evidence="18">NADPH--cytochrome P450 reductase</fullName>
        <ecNumber evidence="18">1.6.2.4</ecNumber>
    </recommendedName>
</protein>
<keyword evidence="6 20" id="KW-0812">Transmembrane</keyword>
<keyword evidence="17" id="KW-0753">Steroid metabolism</keyword>
<dbReference type="Gene3D" id="2.40.30.10">
    <property type="entry name" value="Translation factors"/>
    <property type="match status" value="2"/>
</dbReference>
<keyword evidence="11 20" id="KW-1133">Transmembrane helix</keyword>
<dbReference type="InterPro" id="IPR023208">
    <property type="entry name" value="P450R"/>
</dbReference>
<keyword evidence="7 18" id="KW-0256">Endoplasmic reticulum</keyword>
<reference evidence="23 24" key="1">
    <citation type="submission" date="2018-01" db="EMBL/GenBank/DDBJ databases">
        <title>Harnessing the power of phylogenomics to disentangle the directionality and signatures of interkingdom host jumping in the parasitic fungal genus Tolypocladium.</title>
        <authorList>
            <person name="Quandt C.A."/>
            <person name="Patterson W."/>
            <person name="Spatafora J.W."/>
        </authorList>
    </citation>
    <scope>NUCLEOTIDE SEQUENCE [LARGE SCALE GENOMIC DNA]</scope>
    <source>
        <strain evidence="23 24">NRBC 100945</strain>
    </source>
</reference>
<dbReference type="Pfam" id="PF00175">
    <property type="entry name" value="NAD_binding_1"/>
    <property type="match status" value="1"/>
</dbReference>
<comment type="cofactor">
    <cofactor evidence="2">
        <name>FAD</name>
        <dbReference type="ChEBI" id="CHEBI:57692"/>
    </cofactor>
</comment>
<feature type="region of interest" description="Disordered" evidence="19">
    <location>
        <begin position="1"/>
        <end position="24"/>
    </location>
</feature>
<dbReference type="GO" id="GO:0003958">
    <property type="term" value="F:NADPH-hemoprotein reductase activity"/>
    <property type="evidence" value="ECO:0007669"/>
    <property type="project" value="UniProtKB-EC"/>
</dbReference>
<dbReference type="InterPro" id="IPR001709">
    <property type="entry name" value="Flavoprot_Pyr_Nucl_cyt_Rdtase"/>
</dbReference>
<dbReference type="STRING" id="94208.A0A2S4L6Z9"/>
<dbReference type="PROSITE" id="PS50902">
    <property type="entry name" value="FLAVODOXIN_LIKE"/>
    <property type="match status" value="1"/>
</dbReference>
<evidence type="ECO:0000256" key="20">
    <source>
        <dbReference type="SAM" id="Phobius"/>
    </source>
</evidence>
<dbReference type="GO" id="GO:0050660">
    <property type="term" value="F:flavin adenine dinucleotide binding"/>
    <property type="evidence" value="ECO:0007669"/>
    <property type="project" value="TreeGrafter"/>
</dbReference>
<keyword evidence="13" id="KW-0756">Sterol biosynthesis</keyword>
<evidence type="ECO:0000256" key="18">
    <source>
        <dbReference type="PIRNR" id="PIRNR000208"/>
    </source>
</evidence>
<evidence type="ECO:0000256" key="17">
    <source>
        <dbReference type="ARBA" id="ARBA00023221"/>
    </source>
</evidence>
<comment type="catalytic activity">
    <reaction evidence="18">
        <text>2 oxidized [cytochrome P450] + NADPH = 2 reduced [cytochrome P450] + NADP(+) + H(+)</text>
        <dbReference type="Rhea" id="RHEA:24040"/>
        <dbReference type="Rhea" id="RHEA-COMP:14627"/>
        <dbReference type="Rhea" id="RHEA-COMP:14628"/>
        <dbReference type="ChEBI" id="CHEBI:15378"/>
        <dbReference type="ChEBI" id="CHEBI:55376"/>
        <dbReference type="ChEBI" id="CHEBI:57783"/>
        <dbReference type="ChEBI" id="CHEBI:58349"/>
        <dbReference type="ChEBI" id="CHEBI:60344"/>
        <dbReference type="EC" id="1.6.2.4"/>
    </reaction>
</comment>
<dbReference type="InterPro" id="IPR001433">
    <property type="entry name" value="OxRdtase_FAD/NAD-bd"/>
</dbReference>
<name>A0A2S4L6Z9_9HYPO</name>
<evidence type="ECO:0000256" key="4">
    <source>
        <dbReference type="ARBA" id="ARBA00022630"/>
    </source>
</evidence>
<comment type="caution">
    <text evidence="23">The sequence shown here is derived from an EMBL/GenBank/DDBJ whole genome shotgun (WGS) entry which is preliminary data.</text>
</comment>
<dbReference type="SUPFAM" id="SSF52343">
    <property type="entry name" value="Ferredoxin reductase-like, C-terminal NADP-linked domain"/>
    <property type="match status" value="1"/>
</dbReference>
<dbReference type="InterPro" id="IPR029039">
    <property type="entry name" value="Flavoprotein-like_sf"/>
</dbReference>
<keyword evidence="14" id="KW-0443">Lipid metabolism</keyword>
<evidence type="ECO:0000313" key="23">
    <source>
        <dbReference type="EMBL" id="POR38187.1"/>
    </source>
</evidence>
<dbReference type="Proteomes" id="UP000237481">
    <property type="component" value="Unassembled WGS sequence"/>
</dbReference>
<keyword evidence="10" id="KW-0752">Steroid biosynthesis</keyword>
<keyword evidence="9 18" id="KW-0521">NADP</keyword>
<accession>A0A2S4L6Z9</accession>
<evidence type="ECO:0000256" key="13">
    <source>
        <dbReference type="ARBA" id="ARBA00023011"/>
    </source>
</evidence>
<dbReference type="PRINTS" id="PR00371">
    <property type="entry name" value="FPNCR"/>
</dbReference>
<comment type="subcellular location">
    <subcellularLocation>
        <location evidence="18">Endoplasmic reticulum membrane</location>
    </subcellularLocation>
</comment>
<dbReference type="InterPro" id="IPR008254">
    <property type="entry name" value="Flavodoxin/NO_synth"/>
</dbReference>
<dbReference type="Gene3D" id="3.40.50.80">
    <property type="entry name" value="Nucleotide-binding domain of ferredoxin-NADP reductase (FNR) module"/>
    <property type="match status" value="1"/>
</dbReference>
<evidence type="ECO:0000313" key="24">
    <source>
        <dbReference type="Proteomes" id="UP000237481"/>
    </source>
</evidence>
<dbReference type="PROSITE" id="PS51384">
    <property type="entry name" value="FAD_FR"/>
    <property type="match status" value="1"/>
</dbReference>
<dbReference type="Gene3D" id="3.40.50.360">
    <property type="match status" value="1"/>
</dbReference>
<dbReference type="Pfam" id="PF00258">
    <property type="entry name" value="Flavodoxin_1"/>
    <property type="match status" value="1"/>
</dbReference>